<dbReference type="Gene3D" id="1.10.150.130">
    <property type="match status" value="1"/>
</dbReference>
<dbReference type="InterPro" id="IPR002104">
    <property type="entry name" value="Integrase_catalytic"/>
</dbReference>
<evidence type="ECO:0000313" key="9">
    <source>
        <dbReference type="Proteomes" id="UP000239340"/>
    </source>
</evidence>
<dbReference type="AlphaFoldDB" id="A0A2L0H999"/>
<dbReference type="GO" id="GO:0006310">
    <property type="term" value="P:DNA recombination"/>
    <property type="evidence" value="ECO:0007669"/>
    <property type="project" value="UniProtKB-KW"/>
</dbReference>
<protein>
    <submittedName>
        <fullName evidence="8">Integrase/recombinase family protein</fullName>
    </submittedName>
</protein>
<dbReference type="GO" id="GO:0015074">
    <property type="term" value="P:DNA integration"/>
    <property type="evidence" value="ECO:0007669"/>
    <property type="project" value="UniProtKB-KW"/>
</dbReference>
<evidence type="ECO:0000256" key="2">
    <source>
        <dbReference type="ARBA" id="ARBA00022908"/>
    </source>
</evidence>
<dbReference type="Gene3D" id="3.30.160.390">
    <property type="entry name" value="Integrase, DNA-binding domain"/>
    <property type="match status" value="1"/>
</dbReference>
<feature type="domain" description="Core-binding (CB)" evidence="7">
    <location>
        <begin position="60"/>
        <end position="141"/>
    </location>
</feature>
<name>A0A2L0H999_RHIFR</name>
<feature type="domain" description="Tyr recombinase" evidence="6">
    <location>
        <begin position="164"/>
        <end position="353"/>
    </location>
</feature>
<reference evidence="8 9" key="1">
    <citation type="submission" date="2017-10" db="EMBL/GenBank/DDBJ databases">
        <title>Analysis of the genome sequences of Rhizobium populations associated to common bean (phaseolus vulgaris).</title>
        <authorList>
            <person name="Bustos P."/>
            <person name="Santamaria R.I."/>
            <person name="Miranda-Sanchez F."/>
            <person name="Perez-Carrascal O."/>
            <person name="Juarez S."/>
            <person name="Lozano L."/>
            <person name="Martinez-Flores I."/>
            <person name="Vinuesa P."/>
            <person name="Martinez-Romero E."/>
            <person name="Cevallos M.A."/>
            <person name="Romero D."/>
            <person name="Davila G."/>
            <person name="Gonzalez V."/>
        </authorList>
    </citation>
    <scope>NUCLEOTIDE SEQUENCE [LARGE SCALE GENOMIC DNA]</scope>
    <source>
        <strain evidence="8 9">NXT3</strain>
    </source>
</reference>
<dbReference type="InterPro" id="IPR050808">
    <property type="entry name" value="Phage_Integrase"/>
</dbReference>
<keyword evidence="4" id="KW-0233">DNA recombination</keyword>
<organism evidence="8 9">
    <name type="scientific">Rhizobium fredii</name>
    <name type="common">Sinorhizobium fredii</name>
    <dbReference type="NCBI Taxonomy" id="380"/>
    <lineage>
        <taxon>Bacteria</taxon>
        <taxon>Pseudomonadati</taxon>
        <taxon>Pseudomonadota</taxon>
        <taxon>Alphaproteobacteria</taxon>
        <taxon>Hyphomicrobiales</taxon>
        <taxon>Rhizobiaceae</taxon>
        <taxon>Sinorhizobium/Ensifer group</taxon>
        <taxon>Sinorhizobium</taxon>
    </lineage>
</organism>
<proteinExistence type="inferred from homology"/>
<dbReference type="Gene3D" id="1.10.443.10">
    <property type="entry name" value="Intergrase catalytic core"/>
    <property type="match status" value="1"/>
</dbReference>
<evidence type="ECO:0000256" key="4">
    <source>
        <dbReference type="ARBA" id="ARBA00023172"/>
    </source>
</evidence>
<evidence type="ECO:0000256" key="1">
    <source>
        <dbReference type="ARBA" id="ARBA00008857"/>
    </source>
</evidence>
<dbReference type="GO" id="GO:0003677">
    <property type="term" value="F:DNA binding"/>
    <property type="evidence" value="ECO:0007669"/>
    <property type="project" value="UniProtKB-UniRule"/>
</dbReference>
<evidence type="ECO:0000259" key="7">
    <source>
        <dbReference type="PROSITE" id="PS51900"/>
    </source>
</evidence>
<keyword evidence="3 5" id="KW-0238">DNA-binding</keyword>
<dbReference type="EMBL" id="CP024307">
    <property type="protein sequence ID" value="AUX77997.1"/>
    <property type="molecule type" value="Genomic_DNA"/>
</dbReference>
<evidence type="ECO:0000259" key="6">
    <source>
        <dbReference type="PROSITE" id="PS51898"/>
    </source>
</evidence>
<dbReference type="PROSITE" id="PS51898">
    <property type="entry name" value="TYR_RECOMBINASE"/>
    <property type="match status" value="1"/>
</dbReference>
<dbReference type="Proteomes" id="UP000239340">
    <property type="component" value="Chromosome"/>
</dbReference>
<dbReference type="InterPro" id="IPR013762">
    <property type="entry name" value="Integrase-like_cat_sf"/>
</dbReference>
<dbReference type="InterPro" id="IPR038488">
    <property type="entry name" value="Integrase_DNA-bd_sf"/>
</dbReference>
<accession>A0A2L0H999</accession>
<dbReference type="SUPFAM" id="SSF56349">
    <property type="entry name" value="DNA breaking-rejoining enzymes"/>
    <property type="match status" value="1"/>
</dbReference>
<evidence type="ECO:0000256" key="5">
    <source>
        <dbReference type="PROSITE-ProRule" id="PRU01248"/>
    </source>
</evidence>
<keyword evidence="2" id="KW-0229">DNA integration</keyword>
<evidence type="ECO:0000256" key="3">
    <source>
        <dbReference type="ARBA" id="ARBA00023125"/>
    </source>
</evidence>
<dbReference type="InterPro" id="IPR010998">
    <property type="entry name" value="Integrase_recombinase_N"/>
</dbReference>
<dbReference type="PANTHER" id="PTHR30629:SF2">
    <property type="entry name" value="PROPHAGE INTEGRASE INTS-RELATED"/>
    <property type="match status" value="1"/>
</dbReference>
<comment type="similarity">
    <text evidence="1">Belongs to the 'phage' integrase family.</text>
</comment>
<sequence length="377" mass="42524">MPTGSKSFVALARDPNGKQVWATIGATDLYDIEKARELAREAIKRIKAGFPPFEQKEKPDTFKDVADDWLRRHVQQKGLRSEAEVTRLLNAHVLPLWKDRLFHTIRRSDVTALLDEVEDDHGARQADYVLAIVRGIMNWYAARHDDYHPPIARGMRRTDPKSRKRARILDDKEISAVWSLAEKNGTFGAIIRLALLTAQRREKIGAMKWDDIAADGVWNIPSEARQKGVGGALQLPEAARKIVAGQNRIGENPYVFPGRGNGHFQGWSPCKRVFDEKLLTGLREDMAERGDYPDLAKLEPWVIHDLRRTARSLMSRAGVRSDIAERVMGHVIPGVEGVYDRHSYFEEKKDALNRLAALIETIVNPPAANVTPLRAAL</sequence>
<evidence type="ECO:0000313" key="8">
    <source>
        <dbReference type="EMBL" id="AUX77997.1"/>
    </source>
</evidence>
<dbReference type="PROSITE" id="PS51900">
    <property type="entry name" value="CB"/>
    <property type="match status" value="1"/>
</dbReference>
<dbReference type="InterPro" id="IPR044068">
    <property type="entry name" value="CB"/>
</dbReference>
<dbReference type="PANTHER" id="PTHR30629">
    <property type="entry name" value="PROPHAGE INTEGRASE"/>
    <property type="match status" value="1"/>
</dbReference>
<gene>
    <name evidence="8" type="ORF">NXT3_CH03469</name>
</gene>
<dbReference type="Pfam" id="PF00589">
    <property type="entry name" value="Phage_integrase"/>
    <property type="match status" value="1"/>
</dbReference>
<dbReference type="InterPro" id="IPR011010">
    <property type="entry name" value="DNA_brk_join_enz"/>
</dbReference>